<feature type="coiled-coil region" evidence="1">
    <location>
        <begin position="71"/>
        <end position="105"/>
    </location>
</feature>
<sequence length="180" mass="21272">MDNFSSPEASHSEKLLKHENAVHKRRSSIFQSRITVFDECEGNEKSLENHDTNKYVSKTPEVEGFNLELYIRNLKEERKEWIETLRQRKAERKSLKKQKLRLENQGKSVDLITLSDSEKAFVTSRPDYQSICKSNKRLTEMALKVSILHHMVYKLNQRFILRMEKKLCRVTKKVIETSES</sequence>
<proteinExistence type="predicted"/>
<organism evidence="2 3">
    <name type="scientific">Dufourea novaeangliae</name>
    <name type="common">Sweat bee</name>
    <dbReference type="NCBI Taxonomy" id="178035"/>
    <lineage>
        <taxon>Eukaryota</taxon>
        <taxon>Metazoa</taxon>
        <taxon>Ecdysozoa</taxon>
        <taxon>Arthropoda</taxon>
        <taxon>Hexapoda</taxon>
        <taxon>Insecta</taxon>
        <taxon>Pterygota</taxon>
        <taxon>Neoptera</taxon>
        <taxon>Endopterygota</taxon>
        <taxon>Hymenoptera</taxon>
        <taxon>Apocrita</taxon>
        <taxon>Aculeata</taxon>
        <taxon>Apoidea</taxon>
        <taxon>Anthophila</taxon>
        <taxon>Halictidae</taxon>
        <taxon>Rophitinae</taxon>
        <taxon>Dufourea</taxon>
    </lineage>
</organism>
<accession>A0A154PNI1</accession>
<protein>
    <submittedName>
        <fullName evidence="2">Uncharacterized protein</fullName>
    </submittedName>
</protein>
<evidence type="ECO:0000256" key="1">
    <source>
        <dbReference type="SAM" id="Coils"/>
    </source>
</evidence>
<dbReference type="Proteomes" id="UP000076502">
    <property type="component" value="Unassembled WGS sequence"/>
</dbReference>
<keyword evidence="3" id="KW-1185">Reference proteome</keyword>
<reference evidence="2 3" key="1">
    <citation type="submission" date="2015-07" db="EMBL/GenBank/DDBJ databases">
        <title>The genome of Dufourea novaeangliae.</title>
        <authorList>
            <person name="Pan H."/>
            <person name="Kapheim K."/>
        </authorList>
    </citation>
    <scope>NUCLEOTIDE SEQUENCE [LARGE SCALE GENOMIC DNA]</scope>
    <source>
        <strain evidence="2">0120121106</strain>
        <tissue evidence="2">Whole body</tissue>
    </source>
</reference>
<gene>
    <name evidence="2" type="ORF">WN55_05593</name>
</gene>
<dbReference type="OMA" id="FISQMER"/>
<name>A0A154PNI1_DUFNO</name>
<dbReference type="OrthoDB" id="7696821at2759"/>
<keyword evidence="1" id="KW-0175">Coiled coil</keyword>
<evidence type="ECO:0000313" key="3">
    <source>
        <dbReference type="Proteomes" id="UP000076502"/>
    </source>
</evidence>
<dbReference type="EMBL" id="KQ434998">
    <property type="protein sequence ID" value="KZC13287.1"/>
    <property type="molecule type" value="Genomic_DNA"/>
</dbReference>
<evidence type="ECO:0000313" key="2">
    <source>
        <dbReference type="EMBL" id="KZC13287.1"/>
    </source>
</evidence>
<dbReference type="AlphaFoldDB" id="A0A154PNI1"/>